<sequence>MLVLLQIFFEHLLFDVINRHVLARPILESVGALLHVWQSVFLNS</sequence>
<dbReference type="AlphaFoldDB" id="A0A9W5LGV6"/>
<proteinExistence type="predicted"/>
<accession>A0A9W5LGV6</accession>
<dbReference type="EMBL" id="AMXN01000005">
    <property type="protein sequence ID" value="ELS60479.1"/>
    <property type="molecule type" value="Genomic_DNA"/>
</dbReference>
<comment type="caution">
    <text evidence="1">The sequence shown here is derived from an EMBL/GenBank/DDBJ whole genome shotgun (WGS) entry which is preliminary data.</text>
</comment>
<protein>
    <submittedName>
        <fullName evidence="1">Uncharacterized protein</fullName>
    </submittedName>
</protein>
<gene>
    <name evidence="1" type="ORF">BSI_28790</name>
</gene>
<reference evidence="1 2" key="1">
    <citation type="journal article" date="2014" name="Syst. Appl. Microbiol.">
        <title>Genomic insights into the taxonomic status of the three subspecies of Bacillus subtilis.</title>
        <authorList>
            <person name="Yi H."/>
            <person name="Chun J."/>
            <person name="Cha C.J."/>
        </authorList>
    </citation>
    <scope>NUCLEOTIDE SEQUENCE [LARGE SCALE GENOMIC DNA]</scope>
    <source>
        <strain evidence="1 2">KCTC 13429</strain>
    </source>
</reference>
<evidence type="ECO:0000313" key="2">
    <source>
        <dbReference type="Proteomes" id="UP000011182"/>
    </source>
</evidence>
<name>A0A9W5LGV6_9BACI</name>
<dbReference type="Proteomes" id="UP000011182">
    <property type="component" value="Unassembled WGS sequence"/>
</dbReference>
<organism evidence="1 2">
    <name type="scientific">Bacillus inaquosorum KCTC 13429</name>
    <dbReference type="NCBI Taxonomy" id="1236548"/>
    <lineage>
        <taxon>Bacteria</taxon>
        <taxon>Bacillati</taxon>
        <taxon>Bacillota</taxon>
        <taxon>Bacilli</taxon>
        <taxon>Bacillales</taxon>
        <taxon>Bacillaceae</taxon>
        <taxon>Bacillus</taxon>
    </lineage>
</organism>
<keyword evidence="2" id="KW-1185">Reference proteome</keyword>
<evidence type="ECO:0000313" key="1">
    <source>
        <dbReference type="EMBL" id="ELS60479.1"/>
    </source>
</evidence>